<name>A0AAV4WF85_CAEEX</name>
<accession>A0AAV4WF85</accession>
<reference evidence="1 2" key="1">
    <citation type="submission" date="2021-06" db="EMBL/GenBank/DDBJ databases">
        <title>Caerostris extrusa draft genome.</title>
        <authorList>
            <person name="Kono N."/>
            <person name="Arakawa K."/>
        </authorList>
    </citation>
    <scope>NUCLEOTIDE SEQUENCE [LARGE SCALE GENOMIC DNA]</scope>
</reference>
<sequence>MNLCLWPPRNHKQRKELVLFKEGTKCEGVGVGGAKKVARKINRIEEKTPDAGKNDKPPVKKAAFLSPFKTAYRNDFMIRRRSGLSVCLSSRNAMQKGEPTTSV</sequence>
<dbReference type="EMBL" id="BPLR01016032">
    <property type="protein sequence ID" value="GIY80641.1"/>
    <property type="molecule type" value="Genomic_DNA"/>
</dbReference>
<comment type="caution">
    <text evidence="1">The sequence shown here is derived from an EMBL/GenBank/DDBJ whole genome shotgun (WGS) entry which is preliminary data.</text>
</comment>
<protein>
    <submittedName>
        <fullName evidence="1">Uncharacterized protein</fullName>
    </submittedName>
</protein>
<proteinExistence type="predicted"/>
<evidence type="ECO:0000313" key="2">
    <source>
        <dbReference type="Proteomes" id="UP001054945"/>
    </source>
</evidence>
<keyword evidence="2" id="KW-1185">Reference proteome</keyword>
<evidence type="ECO:0000313" key="1">
    <source>
        <dbReference type="EMBL" id="GIY80641.1"/>
    </source>
</evidence>
<gene>
    <name evidence="1" type="ORF">CEXT_505171</name>
</gene>
<dbReference type="AlphaFoldDB" id="A0AAV4WF85"/>
<organism evidence="1 2">
    <name type="scientific">Caerostris extrusa</name>
    <name type="common">Bark spider</name>
    <name type="synonym">Caerostris bankana</name>
    <dbReference type="NCBI Taxonomy" id="172846"/>
    <lineage>
        <taxon>Eukaryota</taxon>
        <taxon>Metazoa</taxon>
        <taxon>Ecdysozoa</taxon>
        <taxon>Arthropoda</taxon>
        <taxon>Chelicerata</taxon>
        <taxon>Arachnida</taxon>
        <taxon>Araneae</taxon>
        <taxon>Araneomorphae</taxon>
        <taxon>Entelegynae</taxon>
        <taxon>Araneoidea</taxon>
        <taxon>Araneidae</taxon>
        <taxon>Caerostris</taxon>
    </lineage>
</organism>
<dbReference type="Proteomes" id="UP001054945">
    <property type="component" value="Unassembled WGS sequence"/>
</dbReference>